<dbReference type="Proteomes" id="UP000236488">
    <property type="component" value="Unassembled WGS sequence"/>
</dbReference>
<keyword evidence="6" id="KW-1185">Reference proteome</keyword>
<evidence type="ECO:0000313" key="5">
    <source>
        <dbReference type="EMBL" id="PNV65771.1"/>
    </source>
</evidence>
<sequence length="321" mass="36728">MGAGDLVHASTKRHRRGRCDHRWWLPMQEEPEIKRSKKSDLILGVYSLPIENLLVDCCRGLREIVPFDRSFTNLNDRSNRFKSIFNYQSEDTDEEMLAQYADYYHTIDFLSWCYNQRQPMVFRATDLVYPEVIERSRIHREWESRMGVFYTVTVCIASDDILYGTISLMRSKSHGDFTDAEVGILDDVNQHLCNRFHLTYPNGVNRFMMDASVDPIAERFSLTPREWEVTCLLMHGLSRAEIAGKLCISTNTLKRHVANIYRKVGVSNVQRLFAALSHADAAAAREGGASGKGGGCSFKEETLDQVGSMLFERASLRRHAA</sequence>
<evidence type="ECO:0000256" key="2">
    <source>
        <dbReference type="ARBA" id="ARBA00023125"/>
    </source>
</evidence>
<accession>A0A2K2U640</accession>
<dbReference type="PROSITE" id="PS50043">
    <property type="entry name" value="HTH_LUXR_2"/>
    <property type="match status" value="1"/>
</dbReference>
<dbReference type="Gene3D" id="1.10.10.10">
    <property type="entry name" value="Winged helix-like DNA-binding domain superfamily/Winged helix DNA-binding domain"/>
    <property type="match status" value="1"/>
</dbReference>
<evidence type="ECO:0000313" key="6">
    <source>
        <dbReference type="Proteomes" id="UP000236488"/>
    </source>
</evidence>
<name>A0A2K2U640_9ACTN</name>
<organism evidence="5 6">
    <name type="scientific">Rubneribacter badeniensis</name>
    <dbReference type="NCBI Taxonomy" id="2070688"/>
    <lineage>
        <taxon>Bacteria</taxon>
        <taxon>Bacillati</taxon>
        <taxon>Actinomycetota</taxon>
        <taxon>Coriobacteriia</taxon>
        <taxon>Eggerthellales</taxon>
        <taxon>Eggerthellaceae</taxon>
        <taxon>Rubneribacter</taxon>
    </lineage>
</organism>
<dbReference type="SUPFAM" id="SSF46894">
    <property type="entry name" value="C-terminal effector domain of the bipartite response regulators"/>
    <property type="match status" value="1"/>
</dbReference>
<dbReference type="SMART" id="SM00421">
    <property type="entry name" value="HTH_LUXR"/>
    <property type="match status" value="1"/>
</dbReference>
<keyword evidence="2" id="KW-0238">DNA-binding</keyword>
<dbReference type="InterPro" id="IPR000792">
    <property type="entry name" value="Tscrpt_reg_LuxR_C"/>
</dbReference>
<feature type="domain" description="HTH luxR-type" evidence="4">
    <location>
        <begin position="215"/>
        <end position="280"/>
    </location>
</feature>
<keyword evidence="1" id="KW-0805">Transcription regulation</keyword>
<dbReference type="AlphaFoldDB" id="A0A2K2U640"/>
<dbReference type="EMBL" id="PPEL01000017">
    <property type="protein sequence ID" value="PNV65771.1"/>
    <property type="molecule type" value="Genomic_DNA"/>
</dbReference>
<evidence type="ECO:0000256" key="3">
    <source>
        <dbReference type="ARBA" id="ARBA00023163"/>
    </source>
</evidence>
<protein>
    <recommendedName>
        <fullName evidence="4">HTH luxR-type domain-containing protein</fullName>
    </recommendedName>
</protein>
<dbReference type="PANTHER" id="PTHR44688">
    <property type="entry name" value="DNA-BINDING TRANSCRIPTIONAL ACTIVATOR DEVR_DOSR"/>
    <property type="match status" value="1"/>
</dbReference>
<dbReference type="InterPro" id="IPR036388">
    <property type="entry name" value="WH-like_DNA-bd_sf"/>
</dbReference>
<proteinExistence type="predicted"/>
<comment type="caution">
    <text evidence="5">The sequence shown here is derived from an EMBL/GenBank/DDBJ whole genome shotgun (WGS) entry which is preliminary data.</text>
</comment>
<dbReference type="SUPFAM" id="SSF55781">
    <property type="entry name" value="GAF domain-like"/>
    <property type="match status" value="1"/>
</dbReference>
<dbReference type="GO" id="GO:0003677">
    <property type="term" value="F:DNA binding"/>
    <property type="evidence" value="ECO:0007669"/>
    <property type="project" value="UniProtKB-KW"/>
</dbReference>
<dbReference type="PRINTS" id="PR00038">
    <property type="entry name" value="HTHLUXR"/>
</dbReference>
<dbReference type="PANTHER" id="PTHR44688:SF16">
    <property type="entry name" value="DNA-BINDING TRANSCRIPTIONAL ACTIVATOR DEVR_DOSR"/>
    <property type="match status" value="1"/>
</dbReference>
<evidence type="ECO:0000256" key="1">
    <source>
        <dbReference type="ARBA" id="ARBA00023015"/>
    </source>
</evidence>
<evidence type="ECO:0000259" key="4">
    <source>
        <dbReference type="PROSITE" id="PS50043"/>
    </source>
</evidence>
<keyword evidence="3" id="KW-0804">Transcription</keyword>
<dbReference type="Pfam" id="PF00196">
    <property type="entry name" value="GerE"/>
    <property type="match status" value="1"/>
</dbReference>
<gene>
    <name evidence="5" type="ORF">C2L80_04700</name>
</gene>
<reference evidence="5 6" key="1">
    <citation type="journal article" date="2018" name="Int. J. Syst. Evol. Microbiol.">
        <title>Rubneribacter badeniensis gen. nov., sp. nov. and Enteroscipio rubneri gen. nov., sp. nov., new members of the Eggerthellaceae isolated from human faeces.</title>
        <authorList>
            <person name="Danylec N."/>
            <person name="Gobl A."/>
            <person name="Stoll D.A."/>
            <person name="Hetzer B."/>
            <person name="Kulling S.E."/>
            <person name="Huch M."/>
        </authorList>
    </citation>
    <scope>NUCLEOTIDE SEQUENCE [LARGE SCALE GENOMIC DNA]</scope>
    <source>
        <strain evidence="5 6">ResAG-85</strain>
    </source>
</reference>
<dbReference type="CDD" id="cd06170">
    <property type="entry name" value="LuxR_C_like"/>
    <property type="match status" value="1"/>
</dbReference>
<dbReference type="GO" id="GO:0006355">
    <property type="term" value="P:regulation of DNA-templated transcription"/>
    <property type="evidence" value="ECO:0007669"/>
    <property type="project" value="InterPro"/>
</dbReference>
<dbReference type="InterPro" id="IPR016032">
    <property type="entry name" value="Sig_transdc_resp-reg_C-effctor"/>
</dbReference>